<dbReference type="Pfam" id="PF19365">
    <property type="entry name" value="DUF5941"/>
    <property type="match status" value="1"/>
</dbReference>
<feature type="transmembrane region" description="Helical" evidence="3">
    <location>
        <begin position="464"/>
        <end position="482"/>
    </location>
</feature>
<dbReference type="AlphaFoldDB" id="D3PXX2"/>
<keyword evidence="3" id="KW-0812">Transmembrane</keyword>
<organism evidence="5 6">
    <name type="scientific">Stackebrandtia nassauensis (strain DSM 44728 / CIP 108903 / NRRL B-16338 / NBRC 102104 / LLR-40K-21)</name>
    <dbReference type="NCBI Taxonomy" id="446470"/>
    <lineage>
        <taxon>Bacteria</taxon>
        <taxon>Bacillati</taxon>
        <taxon>Actinomycetota</taxon>
        <taxon>Actinomycetes</taxon>
        <taxon>Glycomycetales</taxon>
        <taxon>Glycomycetaceae</taxon>
        <taxon>Stackebrandtia</taxon>
    </lineage>
</organism>
<feature type="transmembrane region" description="Helical" evidence="3">
    <location>
        <begin position="584"/>
        <end position="611"/>
    </location>
</feature>
<evidence type="ECO:0000256" key="3">
    <source>
        <dbReference type="SAM" id="Phobius"/>
    </source>
</evidence>
<feature type="transmembrane region" description="Helical" evidence="3">
    <location>
        <begin position="520"/>
        <end position="540"/>
    </location>
</feature>
<dbReference type="OrthoDB" id="4850070at2"/>
<feature type="transmembrane region" description="Helical" evidence="3">
    <location>
        <begin position="640"/>
        <end position="667"/>
    </location>
</feature>
<evidence type="ECO:0000256" key="1">
    <source>
        <dbReference type="ARBA" id="ARBA00022679"/>
    </source>
</evidence>
<dbReference type="eggNOG" id="COG0558">
    <property type="taxonomic scope" value="Bacteria"/>
</dbReference>
<evidence type="ECO:0000259" key="4">
    <source>
        <dbReference type="Pfam" id="PF19365"/>
    </source>
</evidence>
<dbReference type="PROSITE" id="PS00379">
    <property type="entry name" value="CDP_ALCOHOL_P_TRANSF"/>
    <property type="match status" value="1"/>
</dbReference>
<reference evidence="5 6" key="1">
    <citation type="journal article" date="2009" name="Stand. Genomic Sci.">
        <title>Complete genome sequence of Stackebrandtia nassauensis type strain (LLR-40K-21).</title>
        <authorList>
            <person name="Munk C."/>
            <person name="Lapidus A."/>
            <person name="Copeland A."/>
            <person name="Jando M."/>
            <person name="Mayilraj S."/>
            <person name="Glavina Del Rio T."/>
            <person name="Nolan M."/>
            <person name="Chen F."/>
            <person name="Lucas S."/>
            <person name="Tice H."/>
            <person name="Cheng J.F."/>
            <person name="Han C."/>
            <person name="Detter J.C."/>
            <person name="Bruce D."/>
            <person name="Goodwin L."/>
            <person name="Chain P."/>
            <person name="Pitluck S."/>
            <person name="Goker M."/>
            <person name="Ovchinikova G."/>
            <person name="Pati A."/>
            <person name="Ivanova N."/>
            <person name="Mavromatis K."/>
            <person name="Chen A."/>
            <person name="Palaniappan K."/>
            <person name="Land M."/>
            <person name="Hauser L."/>
            <person name="Chang Y.J."/>
            <person name="Jeffries C.D."/>
            <person name="Bristow J."/>
            <person name="Eisen J.A."/>
            <person name="Markowitz V."/>
            <person name="Hugenholtz P."/>
            <person name="Kyrpides N.C."/>
            <person name="Klenk H.P."/>
        </authorList>
    </citation>
    <scope>NUCLEOTIDE SEQUENCE [LARGE SCALE GENOMIC DNA]</scope>
    <source>
        <strain evidence="6">DSM 44728 / CIP 108903 / NRRL B-16338 / NBRC 102104 / LLR-40K-21</strain>
    </source>
</reference>
<evidence type="ECO:0000256" key="2">
    <source>
        <dbReference type="RuleBase" id="RU003750"/>
    </source>
</evidence>
<protein>
    <submittedName>
        <fullName evidence="5">CDP-alcohol phosphatidyltransferase</fullName>
    </submittedName>
</protein>
<dbReference type="RefSeq" id="WP_013020872.1">
    <property type="nucleotide sequence ID" value="NC_013947.1"/>
</dbReference>
<dbReference type="KEGG" id="sna:Snas_5671"/>
<evidence type="ECO:0000313" key="6">
    <source>
        <dbReference type="Proteomes" id="UP000000844"/>
    </source>
</evidence>
<feature type="transmembrane region" description="Helical" evidence="3">
    <location>
        <begin position="262"/>
        <end position="283"/>
    </location>
</feature>
<dbReference type="GO" id="GO:0008654">
    <property type="term" value="P:phospholipid biosynthetic process"/>
    <property type="evidence" value="ECO:0007669"/>
    <property type="project" value="InterPro"/>
</dbReference>
<accession>D3PXX2</accession>
<dbReference type="InterPro" id="IPR045985">
    <property type="entry name" value="DUF5941"/>
</dbReference>
<name>D3PXX2_STANL</name>
<dbReference type="Gene3D" id="1.20.120.1760">
    <property type="match status" value="1"/>
</dbReference>
<dbReference type="Proteomes" id="UP000000844">
    <property type="component" value="Chromosome"/>
</dbReference>
<dbReference type="InterPro" id="IPR043130">
    <property type="entry name" value="CDP-OH_PTrfase_TM_dom"/>
</dbReference>
<keyword evidence="6" id="KW-1185">Reference proteome</keyword>
<feature type="domain" description="DUF5941" evidence="4">
    <location>
        <begin position="505"/>
        <end position="665"/>
    </location>
</feature>
<evidence type="ECO:0000313" key="5">
    <source>
        <dbReference type="EMBL" id="ADD45301.1"/>
    </source>
</evidence>
<proteinExistence type="inferred from homology"/>
<sequence length="685" mass="72207">MRAVLLATTPGARAAVDEETVSQRLIRQIGSFKPRDITVITRPEYRAGLPAGVTVMSSEGVREDLRLLSDLAAAGEPLLLACADTVLPDTAVSAVMSDPTSRSGVLVGQSDGARPLDVPVFKDRGLVLSVSTGFHKVARPNAVASGLLKVSQPFMDDLDHGLGQLRDDSVADLAPGADAWTLVLLALVRGGTKMNAYAVPGLPYGRVAGEAGARALLADIKDTDEDAVRLDLCVKKDDDLFATYCISSYSRHVVKLCAKLRLTPVGVTWLSILFALGAAALFFQASRPALIGGAVAMYVSFVLDCVDGQLARYKHRFTNFGGWLDMIADRGKEFILYAGLAAGAASQGLTWAWPLALAAITIQTSRHMVDTWYGVLQDQATLRGAVRELTDPVDGYAAPSAGGGSGGGAGALAAKMGRKLGKLSDQFAAHRRSPSYWFKRTIVFPVGERWLVMGVGAAVFDGRIALAALLTWQLIALTYILAGRGLRGWAAKVAVLDDDTATYRDDGPLRSIPMPLSLPPLPVVLFGLVAVTGGVVWAALDHESGWLASLLAAVGLLLSLTTARHRHDGPFDWLIPGILRAAEFGLIITVGLAAEVPSPLTFGLLAVLALYHYDLAARIDKAASPMLSRAAGLGWDGRSLVVLLALIPGIGTWVFAILLGYIALVFVGGALAGRRGKPKAVAVAA</sequence>
<dbReference type="GO" id="GO:0016020">
    <property type="term" value="C:membrane"/>
    <property type="evidence" value="ECO:0007669"/>
    <property type="project" value="InterPro"/>
</dbReference>
<feature type="transmembrane region" description="Helical" evidence="3">
    <location>
        <begin position="290"/>
        <end position="311"/>
    </location>
</feature>
<dbReference type="Pfam" id="PF01066">
    <property type="entry name" value="CDP-OH_P_transf"/>
    <property type="match status" value="1"/>
</dbReference>
<dbReference type="STRING" id="446470.Snas_5671"/>
<dbReference type="EMBL" id="CP001778">
    <property type="protein sequence ID" value="ADD45301.1"/>
    <property type="molecule type" value="Genomic_DNA"/>
</dbReference>
<feature type="transmembrane region" description="Helical" evidence="3">
    <location>
        <begin position="334"/>
        <end position="360"/>
    </location>
</feature>
<dbReference type="GO" id="GO:0016780">
    <property type="term" value="F:phosphotransferase activity, for other substituted phosphate groups"/>
    <property type="evidence" value="ECO:0007669"/>
    <property type="project" value="InterPro"/>
</dbReference>
<dbReference type="InterPro" id="IPR048254">
    <property type="entry name" value="CDP_ALCOHOL_P_TRANSF_CS"/>
</dbReference>
<dbReference type="HOGENOM" id="CLU_025571_0_0_11"/>
<keyword evidence="3" id="KW-1133">Transmembrane helix</keyword>
<keyword evidence="1 2" id="KW-0808">Transferase</keyword>
<comment type="similarity">
    <text evidence="2">Belongs to the CDP-alcohol phosphatidyltransferase class-I family.</text>
</comment>
<gene>
    <name evidence="5" type="ordered locus">Snas_5671</name>
</gene>
<keyword evidence="3" id="KW-0472">Membrane</keyword>
<feature type="transmembrane region" description="Helical" evidence="3">
    <location>
        <begin position="546"/>
        <end position="563"/>
    </location>
</feature>
<feature type="transmembrane region" description="Helical" evidence="3">
    <location>
        <begin position="441"/>
        <end position="458"/>
    </location>
</feature>
<dbReference type="InterPro" id="IPR000462">
    <property type="entry name" value="CDP-OH_P_trans"/>
</dbReference>